<accession>A0A395T3B1</accession>
<organism evidence="2 3">
    <name type="scientific">Fusarium longipes</name>
    <dbReference type="NCBI Taxonomy" id="694270"/>
    <lineage>
        <taxon>Eukaryota</taxon>
        <taxon>Fungi</taxon>
        <taxon>Dikarya</taxon>
        <taxon>Ascomycota</taxon>
        <taxon>Pezizomycotina</taxon>
        <taxon>Sordariomycetes</taxon>
        <taxon>Hypocreomycetidae</taxon>
        <taxon>Hypocreales</taxon>
        <taxon>Nectriaceae</taxon>
        <taxon>Fusarium</taxon>
    </lineage>
</organism>
<evidence type="ECO:0000256" key="1">
    <source>
        <dbReference type="SAM" id="MobiDB-lite"/>
    </source>
</evidence>
<dbReference type="Proteomes" id="UP000266234">
    <property type="component" value="Unassembled WGS sequence"/>
</dbReference>
<dbReference type="EMBL" id="PXOG01000059">
    <property type="protein sequence ID" value="RGP78705.1"/>
    <property type="molecule type" value="Genomic_DNA"/>
</dbReference>
<feature type="region of interest" description="Disordered" evidence="1">
    <location>
        <begin position="405"/>
        <end position="443"/>
    </location>
</feature>
<gene>
    <name evidence="2" type="ORF">FLONG3_3160</name>
</gene>
<proteinExistence type="predicted"/>
<reference evidence="2 3" key="1">
    <citation type="journal article" date="2018" name="PLoS Pathog.">
        <title>Evolution of structural diversity of trichothecenes, a family of toxins produced by plant pathogenic and entomopathogenic fungi.</title>
        <authorList>
            <person name="Proctor R.H."/>
            <person name="McCormick S.P."/>
            <person name="Kim H.S."/>
            <person name="Cardoza R.E."/>
            <person name="Stanley A.M."/>
            <person name="Lindo L."/>
            <person name="Kelly A."/>
            <person name="Brown D.W."/>
            <person name="Lee T."/>
            <person name="Vaughan M.M."/>
            <person name="Alexander N.J."/>
            <person name="Busman M."/>
            <person name="Gutierrez S."/>
        </authorList>
    </citation>
    <scope>NUCLEOTIDE SEQUENCE [LARGE SCALE GENOMIC DNA]</scope>
    <source>
        <strain evidence="2 3">NRRL 20695</strain>
    </source>
</reference>
<evidence type="ECO:0000313" key="3">
    <source>
        <dbReference type="Proteomes" id="UP000266234"/>
    </source>
</evidence>
<protein>
    <submittedName>
        <fullName evidence="2">Uncharacterized protein</fullName>
    </submittedName>
</protein>
<keyword evidence="3" id="KW-1185">Reference proteome</keyword>
<feature type="compositionally biased region" description="Acidic residues" evidence="1">
    <location>
        <begin position="427"/>
        <end position="443"/>
    </location>
</feature>
<sequence length="443" mass="50864">MASYYPEGECYFVRKTLNYGGNWSANDTRQFYSHVLIEYYWNGWTATGTQNRSHERSQWRSGIPSGINNPRFGDWDRFWVAESRDKNPEFATTIHSHQNSLNWNECRDLHNGGPRKYILRPIRIHRSDTEWLWIDATVPLRAIYFPVAQQTDQAFPDLCTYVVIDFRHRRNMSITHMSGQHAIRFDATTHAGLGWRDSYTWGFHVPDTIAYLSVPHKLRNPDYRVFASKDRRDDLMVFAFASTKWGGAAINTVGFFREMDLARILSATFGVEVGWRPYEASSFLRNLLISLVDLGLGFIPGVGPILSLAFGIALQLLEDPDSFSHDNILDINQTIMDNLTRSSKKYNKYLAPGFMAKGRKAMVPSSDEERARRQQYGDELNEQLSTELAPNLVIMSLLEQKLLLHGKDSPDDSTEEGEETEAKVETIDEEKVEDIVGDENKEE</sequence>
<dbReference type="STRING" id="694270.A0A395T3B1"/>
<name>A0A395T3B1_9HYPO</name>
<dbReference type="AlphaFoldDB" id="A0A395T3B1"/>
<comment type="caution">
    <text evidence="2">The sequence shown here is derived from an EMBL/GenBank/DDBJ whole genome shotgun (WGS) entry which is preliminary data.</text>
</comment>
<evidence type="ECO:0000313" key="2">
    <source>
        <dbReference type="EMBL" id="RGP78705.1"/>
    </source>
</evidence>
<dbReference type="OrthoDB" id="4770905at2759"/>